<feature type="compositionally biased region" description="Acidic residues" evidence="2">
    <location>
        <begin position="226"/>
        <end position="235"/>
    </location>
</feature>
<feature type="compositionally biased region" description="Gly residues" evidence="2">
    <location>
        <begin position="335"/>
        <end position="349"/>
    </location>
</feature>
<evidence type="ECO:0000313" key="4">
    <source>
        <dbReference type="Proteomes" id="UP001187471"/>
    </source>
</evidence>
<name>A0AA88UHK7_9ASTE</name>
<gene>
    <name evidence="3" type="ORF">RJ640_015952</name>
</gene>
<feature type="non-terminal residue" evidence="3">
    <location>
        <position position="1"/>
    </location>
</feature>
<dbReference type="EMBL" id="JAVXUO010001181">
    <property type="protein sequence ID" value="KAK2985244.1"/>
    <property type="molecule type" value="Genomic_DNA"/>
</dbReference>
<keyword evidence="1" id="KW-0460">Magnesium</keyword>
<feature type="region of interest" description="Disordered" evidence="2">
    <location>
        <begin position="207"/>
        <end position="257"/>
    </location>
</feature>
<dbReference type="InterPro" id="IPR023298">
    <property type="entry name" value="ATPase_P-typ_TM_dom_sf"/>
</dbReference>
<feature type="compositionally biased region" description="Basic residues" evidence="2">
    <location>
        <begin position="309"/>
        <end position="327"/>
    </location>
</feature>
<keyword evidence="4" id="KW-1185">Reference proteome</keyword>
<feature type="compositionally biased region" description="Low complexity" evidence="2">
    <location>
        <begin position="383"/>
        <end position="393"/>
    </location>
</feature>
<dbReference type="AlphaFoldDB" id="A0AA88UHK7"/>
<reference evidence="3" key="1">
    <citation type="submission" date="2022-12" db="EMBL/GenBank/DDBJ databases">
        <title>Draft genome assemblies for two species of Escallonia (Escalloniales).</title>
        <authorList>
            <person name="Chanderbali A."/>
            <person name="Dervinis C."/>
            <person name="Anghel I."/>
            <person name="Soltis D."/>
            <person name="Soltis P."/>
            <person name="Zapata F."/>
        </authorList>
    </citation>
    <scope>NUCLEOTIDE SEQUENCE</scope>
    <source>
        <strain evidence="3">UCBG92.1500</strain>
        <tissue evidence="3">Leaf</tissue>
    </source>
</reference>
<feature type="compositionally biased region" description="Gly residues" evidence="2">
    <location>
        <begin position="367"/>
        <end position="382"/>
    </location>
</feature>
<evidence type="ECO:0000313" key="3">
    <source>
        <dbReference type="EMBL" id="KAK2985244.1"/>
    </source>
</evidence>
<protein>
    <submittedName>
        <fullName evidence="3">Uncharacterized protein</fullName>
    </submittedName>
</protein>
<accession>A0AA88UHK7</accession>
<evidence type="ECO:0000256" key="2">
    <source>
        <dbReference type="SAM" id="MobiDB-lite"/>
    </source>
</evidence>
<sequence length="454" mass="46402">MYLESEVLKILGFMWNPLSGVMEAVALMAIGLAHGGNNYIWINQSSFAAYKPGDYHDFVGILVLLVINSTISFIEENNAGNAAAALMARLAPKAKDAVMLVPGDIVSIKLGDIVPADARFLEEDPLKIDQVFDSIVRAHIVSNVLRNFKIKVPGQNSFYQLVDDHDVISMFNVYETEDVIDVYVTGVKAVPQMVVNPSTFDPHIVNLPTGDPPNVETPNVKSEESISIDEEYNEEEPVRSDPDAGGGMSDAVGERATVGGVSERARATVGGVSESVGATVGEGATVGGVGKGATVGGDGVHGEGAASRGRGRGLTRGRGRSPARSRGRGATVLGEGAGGDGVHGAGSVNGGATSRGRGRAPARGRGRGATVGKGVGGDGVHGAGSANDGATSRGRGRGLARGRGRATARGGDCVVGEGAGGDGVHGAGSVNDAASLRGKGRGFRVRGRGTDTLN</sequence>
<dbReference type="InterPro" id="IPR008250">
    <property type="entry name" value="ATPase_P-typ_transduc_dom_A_sf"/>
</dbReference>
<comment type="caution">
    <text evidence="3">The sequence shown here is derived from an EMBL/GenBank/DDBJ whole genome shotgun (WGS) entry which is preliminary data.</text>
</comment>
<evidence type="ECO:0000256" key="1">
    <source>
        <dbReference type="ARBA" id="ARBA00022842"/>
    </source>
</evidence>
<organism evidence="3 4">
    <name type="scientific">Escallonia rubra</name>
    <dbReference type="NCBI Taxonomy" id="112253"/>
    <lineage>
        <taxon>Eukaryota</taxon>
        <taxon>Viridiplantae</taxon>
        <taxon>Streptophyta</taxon>
        <taxon>Embryophyta</taxon>
        <taxon>Tracheophyta</taxon>
        <taxon>Spermatophyta</taxon>
        <taxon>Magnoliopsida</taxon>
        <taxon>eudicotyledons</taxon>
        <taxon>Gunneridae</taxon>
        <taxon>Pentapetalae</taxon>
        <taxon>asterids</taxon>
        <taxon>campanulids</taxon>
        <taxon>Escalloniales</taxon>
        <taxon>Escalloniaceae</taxon>
        <taxon>Escallonia</taxon>
    </lineage>
</organism>
<feature type="compositionally biased region" description="Basic residues" evidence="2">
    <location>
        <begin position="394"/>
        <end position="406"/>
    </location>
</feature>
<feature type="compositionally biased region" description="Basic residues" evidence="2">
    <location>
        <begin position="356"/>
        <end position="366"/>
    </location>
</feature>
<proteinExistence type="predicted"/>
<dbReference type="SUPFAM" id="SSF81653">
    <property type="entry name" value="Calcium ATPase, transduction domain A"/>
    <property type="match status" value="1"/>
</dbReference>
<dbReference type="Proteomes" id="UP001187471">
    <property type="component" value="Unassembled WGS sequence"/>
</dbReference>
<dbReference type="PANTHER" id="PTHR42861">
    <property type="entry name" value="CALCIUM-TRANSPORTING ATPASE"/>
    <property type="match status" value="1"/>
</dbReference>
<feature type="region of interest" description="Disordered" evidence="2">
    <location>
        <begin position="295"/>
        <end position="410"/>
    </location>
</feature>
<dbReference type="Gene3D" id="1.20.1110.10">
    <property type="entry name" value="Calcium-transporting ATPase, transmembrane domain"/>
    <property type="match status" value="1"/>
</dbReference>
<dbReference type="SUPFAM" id="SSF81665">
    <property type="entry name" value="Calcium ATPase, transmembrane domain M"/>
    <property type="match status" value="1"/>
</dbReference>